<organism evidence="7 8">
    <name type="scientific">Adineta ricciae</name>
    <name type="common">Rotifer</name>
    <dbReference type="NCBI Taxonomy" id="249248"/>
    <lineage>
        <taxon>Eukaryota</taxon>
        <taxon>Metazoa</taxon>
        <taxon>Spiralia</taxon>
        <taxon>Gnathifera</taxon>
        <taxon>Rotifera</taxon>
        <taxon>Eurotatoria</taxon>
        <taxon>Bdelloidea</taxon>
        <taxon>Adinetida</taxon>
        <taxon>Adinetidae</taxon>
        <taxon>Adineta</taxon>
    </lineage>
</organism>
<feature type="transmembrane region" description="Helical" evidence="5">
    <location>
        <begin position="419"/>
        <end position="446"/>
    </location>
</feature>
<dbReference type="InterPro" id="IPR036259">
    <property type="entry name" value="MFS_trans_sf"/>
</dbReference>
<dbReference type="Pfam" id="PF07690">
    <property type="entry name" value="MFS_1"/>
    <property type="match status" value="1"/>
</dbReference>
<dbReference type="InterPro" id="IPR050382">
    <property type="entry name" value="MFS_Na/Anion_cotransporter"/>
</dbReference>
<dbReference type="EMBL" id="CAJNOJ010000301">
    <property type="protein sequence ID" value="CAF1382531.1"/>
    <property type="molecule type" value="Genomic_DNA"/>
</dbReference>
<accession>A0A815JXW2</accession>
<dbReference type="InterPro" id="IPR020846">
    <property type="entry name" value="MFS_dom"/>
</dbReference>
<dbReference type="GO" id="GO:0035249">
    <property type="term" value="P:synaptic transmission, glutamatergic"/>
    <property type="evidence" value="ECO:0007669"/>
    <property type="project" value="TreeGrafter"/>
</dbReference>
<reference evidence="7" key="1">
    <citation type="submission" date="2021-02" db="EMBL/GenBank/DDBJ databases">
        <authorList>
            <person name="Nowell W R."/>
        </authorList>
    </citation>
    <scope>NUCLEOTIDE SEQUENCE</scope>
</reference>
<feature type="transmembrane region" description="Helical" evidence="5">
    <location>
        <begin position="221"/>
        <end position="241"/>
    </location>
</feature>
<proteinExistence type="predicted"/>
<dbReference type="Gene3D" id="1.20.1250.20">
    <property type="entry name" value="MFS general substrate transporter like domains"/>
    <property type="match status" value="1"/>
</dbReference>
<evidence type="ECO:0000256" key="3">
    <source>
        <dbReference type="ARBA" id="ARBA00022989"/>
    </source>
</evidence>
<sequence length="549" mass="61211">MRISSSSEFLSKDMKESNEKHSNKSSVFSIPKRVIVAILTSFGLLISTVIQTNFAITNSLILNPLNSKDISIDDDNDQTTNTTLKLSWTSVELGYLNSIFYLGYILSHMPAGFLVHQYSAIKIFLFPLLLLFILNLLMPITISTITSAFKINYYLTALVRLIQGLCAGCAFPASHGIVANWCPPSERGRMGGFIYSGLYAGPVVGFFLGGILAKYSGHYSIYYASAILGLFWSFVFAYLMYEKPNEHPNISEEELIYIEKSIAEVKSLFDENETNEMSQIPWKSILTSLPVWAICCAHFARGWTFYLLLTNQPAFLNAFGFGVTENGTFGSLPHIMKVIVALSSGFIADFMRLNLFWSTTNVRKIMTCTGYLIEGTCLFAMCHVTNSYLGIALLTFGVGSSGLMVSGWHLNHQDLAPRYASVLAGFTAVIGTSAGILSPILAGLLTKQQVCQSISFFKVDSFLLKDLIGWCRVFTIASLILYICAIFYMIFASGELQSWATRNQREQKLRLNSEKLPPLLSSLEQNIQDENQLKKQEKFFQQSIVNGQH</sequence>
<dbReference type="GO" id="GO:0098700">
    <property type="term" value="P:neurotransmitter loading into synaptic vesicle"/>
    <property type="evidence" value="ECO:0007669"/>
    <property type="project" value="TreeGrafter"/>
</dbReference>
<dbReference type="Proteomes" id="UP000663852">
    <property type="component" value="Unassembled WGS sequence"/>
</dbReference>
<protein>
    <recommendedName>
        <fullName evidence="6">Major facilitator superfamily (MFS) profile domain-containing protein</fullName>
    </recommendedName>
</protein>
<gene>
    <name evidence="7" type="ORF">EDS130_LOCUS35009</name>
</gene>
<dbReference type="PROSITE" id="PS50850">
    <property type="entry name" value="MFS"/>
    <property type="match status" value="1"/>
</dbReference>
<feature type="transmembrane region" description="Helical" evidence="5">
    <location>
        <begin position="95"/>
        <end position="116"/>
    </location>
</feature>
<dbReference type="SUPFAM" id="SSF103473">
    <property type="entry name" value="MFS general substrate transporter"/>
    <property type="match status" value="1"/>
</dbReference>
<feature type="transmembrane region" description="Helical" evidence="5">
    <location>
        <begin position="34"/>
        <end position="56"/>
    </location>
</feature>
<dbReference type="AlphaFoldDB" id="A0A815JXW2"/>
<feature type="transmembrane region" description="Helical" evidence="5">
    <location>
        <begin position="371"/>
        <end position="399"/>
    </location>
</feature>
<keyword evidence="4 5" id="KW-0472">Membrane</keyword>
<feature type="transmembrane region" description="Helical" evidence="5">
    <location>
        <begin position="467"/>
        <end position="491"/>
    </location>
</feature>
<dbReference type="FunFam" id="1.20.1250.20:FF:000532">
    <property type="entry name" value="SLC (SoLute Carrier) homolog"/>
    <property type="match status" value="1"/>
</dbReference>
<evidence type="ECO:0000256" key="5">
    <source>
        <dbReference type="SAM" id="Phobius"/>
    </source>
</evidence>
<keyword evidence="3 5" id="KW-1133">Transmembrane helix</keyword>
<dbReference type="GO" id="GO:0050803">
    <property type="term" value="P:regulation of synapse structure or activity"/>
    <property type="evidence" value="ECO:0007669"/>
    <property type="project" value="TreeGrafter"/>
</dbReference>
<dbReference type="PANTHER" id="PTHR11662">
    <property type="entry name" value="SOLUTE CARRIER FAMILY 17"/>
    <property type="match status" value="1"/>
</dbReference>
<dbReference type="GO" id="GO:0060076">
    <property type="term" value="C:excitatory synapse"/>
    <property type="evidence" value="ECO:0007669"/>
    <property type="project" value="TreeGrafter"/>
</dbReference>
<evidence type="ECO:0000259" key="6">
    <source>
        <dbReference type="PROSITE" id="PS50850"/>
    </source>
</evidence>
<evidence type="ECO:0000313" key="7">
    <source>
        <dbReference type="EMBL" id="CAF1382531.1"/>
    </source>
</evidence>
<name>A0A815JXW2_ADIRI</name>
<evidence type="ECO:0000256" key="2">
    <source>
        <dbReference type="ARBA" id="ARBA00022692"/>
    </source>
</evidence>
<dbReference type="GO" id="GO:0030672">
    <property type="term" value="C:synaptic vesicle membrane"/>
    <property type="evidence" value="ECO:0007669"/>
    <property type="project" value="TreeGrafter"/>
</dbReference>
<comment type="caution">
    <text evidence="7">The sequence shown here is derived from an EMBL/GenBank/DDBJ whole genome shotgun (WGS) entry which is preliminary data.</text>
</comment>
<feature type="transmembrane region" description="Helical" evidence="5">
    <location>
        <begin position="329"/>
        <end position="350"/>
    </location>
</feature>
<keyword evidence="2 5" id="KW-0812">Transmembrane</keyword>
<evidence type="ECO:0000256" key="4">
    <source>
        <dbReference type="ARBA" id="ARBA00023136"/>
    </source>
</evidence>
<dbReference type="OrthoDB" id="2985014at2759"/>
<comment type="subcellular location">
    <subcellularLocation>
        <location evidence="1">Membrane</location>
        <topology evidence="1">Multi-pass membrane protein</topology>
    </subcellularLocation>
</comment>
<dbReference type="InterPro" id="IPR011701">
    <property type="entry name" value="MFS"/>
</dbReference>
<feature type="transmembrane region" description="Helical" evidence="5">
    <location>
        <begin position="193"/>
        <end position="215"/>
    </location>
</feature>
<feature type="domain" description="Major facilitator superfamily (MFS) profile" evidence="6">
    <location>
        <begin position="36"/>
        <end position="496"/>
    </location>
</feature>
<dbReference type="GO" id="GO:0005326">
    <property type="term" value="F:neurotransmitter transmembrane transporter activity"/>
    <property type="evidence" value="ECO:0007669"/>
    <property type="project" value="TreeGrafter"/>
</dbReference>
<dbReference type="PANTHER" id="PTHR11662:SF456">
    <property type="entry name" value="VESICULAR GLUTAMATE TRANSPORTER, ISOFORM A"/>
    <property type="match status" value="1"/>
</dbReference>
<evidence type="ECO:0000256" key="1">
    <source>
        <dbReference type="ARBA" id="ARBA00004141"/>
    </source>
</evidence>
<feature type="transmembrane region" description="Helical" evidence="5">
    <location>
        <begin position="161"/>
        <end position="181"/>
    </location>
</feature>
<evidence type="ECO:0000313" key="8">
    <source>
        <dbReference type="Proteomes" id="UP000663852"/>
    </source>
</evidence>
<dbReference type="GO" id="GO:0005313">
    <property type="term" value="F:L-glutamate transmembrane transporter activity"/>
    <property type="evidence" value="ECO:0007669"/>
    <property type="project" value="TreeGrafter"/>
</dbReference>
<feature type="transmembrane region" description="Helical" evidence="5">
    <location>
        <begin position="123"/>
        <end position="149"/>
    </location>
</feature>